<dbReference type="OrthoDB" id="5873279at2759"/>
<reference evidence="2" key="1">
    <citation type="journal article" date="2020" name="bioRxiv">
        <title>Whole genome comparisons of ergot fungi reveals the divergence and evolution of species within the genus Claviceps are the result of varying mechanisms driving genome evolution and host range expansion.</title>
        <authorList>
            <person name="Wyka S.A."/>
            <person name="Mondo S.J."/>
            <person name="Liu M."/>
            <person name="Dettman J."/>
            <person name="Nalam V."/>
            <person name="Broders K.D."/>
        </authorList>
    </citation>
    <scope>NUCLEOTIDE SEQUENCE</scope>
    <source>
        <strain evidence="2">CCC 602</strain>
    </source>
</reference>
<dbReference type="AlphaFoldDB" id="A0A9P7ND74"/>
<evidence type="ECO:0000313" key="3">
    <source>
        <dbReference type="Proteomes" id="UP000748025"/>
    </source>
</evidence>
<dbReference type="EMBL" id="SRPW01000566">
    <property type="protein sequence ID" value="KAG6013640.1"/>
    <property type="molecule type" value="Genomic_DNA"/>
</dbReference>
<dbReference type="Proteomes" id="UP000748025">
    <property type="component" value="Unassembled WGS sequence"/>
</dbReference>
<gene>
    <name evidence="2" type="ORF">E4U43_007190</name>
</gene>
<feature type="region of interest" description="Disordered" evidence="1">
    <location>
        <begin position="18"/>
        <end position="42"/>
    </location>
</feature>
<name>A0A9P7ND74_9HYPO</name>
<dbReference type="Gene3D" id="2.60.40.10">
    <property type="entry name" value="Immunoglobulins"/>
    <property type="match status" value="1"/>
</dbReference>
<evidence type="ECO:0008006" key="4">
    <source>
        <dbReference type="Google" id="ProtNLM"/>
    </source>
</evidence>
<dbReference type="InterPro" id="IPR013783">
    <property type="entry name" value="Ig-like_fold"/>
</dbReference>
<dbReference type="SUPFAM" id="SSF81296">
    <property type="entry name" value="E set domains"/>
    <property type="match status" value="1"/>
</dbReference>
<proteinExistence type="predicted"/>
<evidence type="ECO:0000313" key="2">
    <source>
        <dbReference type="EMBL" id="KAG6013640.1"/>
    </source>
</evidence>
<comment type="caution">
    <text evidence="2">The sequence shown here is derived from an EMBL/GenBank/DDBJ whole genome shotgun (WGS) entry which is preliminary data.</text>
</comment>
<keyword evidence="3" id="KW-1185">Reference proteome</keyword>
<sequence length="88" mass="9493">MLNQDLVGLTIHDASNVSWKKQQTREGGNGSSSALADPTTDPSDVLVTGSFDGWTKSVTLEKDGGVFQKTVKISEEDAANKIYYKVSE</sequence>
<organism evidence="2 3">
    <name type="scientific">Claviceps pusilla</name>
    <dbReference type="NCBI Taxonomy" id="123648"/>
    <lineage>
        <taxon>Eukaryota</taxon>
        <taxon>Fungi</taxon>
        <taxon>Dikarya</taxon>
        <taxon>Ascomycota</taxon>
        <taxon>Pezizomycotina</taxon>
        <taxon>Sordariomycetes</taxon>
        <taxon>Hypocreomycetidae</taxon>
        <taxon>Hypocreales</taxon>
        <taxon>Clavicipitaceae</taxon>
        <taxon>Claviceps</taxon>
    </lineage>
</organism>
<protein>
    <recommendedName>
        <fullName evidence="4">AMP-activated protein kinase glycogen-binding domain-containing protein</fullName>
    </recommendedName>
</protein>
<evidence type="ECO:0000256" key="1">
    <source>
        <dbReference type="SAM" id="MobiDB-lite"/>
    </source>
</evidence>
<dbReference type="InterPro" id="IPR014756">
    <property type="entry name" value="Ig_E-set"/>
</dbReference>
<accession>A0A9P7ND74</accession>